<dbReference type="STRING" id="457570.Nther_0348"/>
<dbReference type="InterPro" id="IPR050638">
    <property type="entry name" value="AA-Vitamin_Transporters"/>
</dbReference>
<feature type="transmembrane region" description="Helical" evidence="7">
    <location>
        <begin position="132"/>
        <end position="151"/>
    </location>
</feature>
<feature type="transmembrane region" description="Helical" evidence="7">
    <location>
        <begin position="276"/>
        <end position="292"/>
    </location>
</feature>
<dbReference type="Pfam" id="PF00892">
    <property type="entry name" value="EamA"/>
    <property type="match status" value="2"/>
</dbReference>
<dbReference type="InParanoid" id="B2A5B1"/>
<accession>B2A5B1</accession>
<feature type="transmembrane region" description="Helical" evidence="7">
    <location>
        <begin position="73"/>
        <end position="93"/>
    </location>
</feature>
<evidence type="ECO:0000256" key="7">
    <source>
        <dbReference type="SAM" id="Phobius"/>
    </source>
</evidence>
<feature type="transmembrane region" description="Helical" evidence="7">
    <location>
        <begin position="99"/>
        <end position="120"/>
    </location>
</feature>
<evidence type="ECO:0000256" key="6">
    <source>
        <dbReference type="ARBA" id="ARBA00023136"/>
    </source>
</evidence>
<feature type="transmembrane region" description="Helical" evidence="7">
    <location>
        <begin position="251"/>
        <end position="270"/>
    </location>
</feature>
<dbReference type="RefSeq" id="WP_012446833.1">
    <property type="nucleotide sequence ID" value="NC_010718.1"/>
</dbReference>
<gene>
    <name evidence="9" type="ordered locus">Nther_0348</name>
</gene>
<comment type="similarity">
    <text evidence="2">Belongs to the EamA transporter family.</text>
</comment>
<dbReference type="EMBL" id="CP001034">
    <property type="protein sequence ID" value="ACB83945.1"/>
    <property type="molecule type" value="Genomic_DNA"/>
</dbReference>
<evidence type="ECO:0000313" key="9">
    <source>
        <dbReference type="EMBL" id="ACB83945.1"/>
    </source>
</evidence>
<dbReference type="AlphaFoldDB" id="B2A5B1"/>
<dbReference type="InterPro" id="IPR000620">
    <property type="entry name" value="EamA_dom"/>
</dbReference>
<dbReference type="Gene3D" id="1.10.3730.20">
    <property type="match status" value="2"/>
</dbReference>
<dbReference type="Proteomes" id="UP000001683">
    <property type="component" value="Chromosome"/>
</dbReference>
<dbReference type="GO" id="GO:0005886">
    <property type="term" value="C:plasma membrane"/>
    <property type="evidence" value="ECO:0007669"/>
    <property type="project" value="UniProtKB-SubCell"/>
</dbReference>
<name>B2A5B1_NATTJ</name>
<feature type="domain" description="EamA" evidence="8">
    <location>
        <begin position="159"/>
        <end position="292"/>
    </location>
</feature>
<organism evidence="9 10">
    <name type="scientific">Natranaerobius thermophilus (strain ATCC BAA-1301 / DSM 18059 / JW/NM-WN-LF)</name>
    <dbReference type="NCBI Taxonomy" id="457570"/>
    <lineage>
        <taxon>Bacteria</taxon>
        <taxon>Bacillati</taxon>
        <taxon>Bacillota</taxon>
        <taxon>Clostridia</taxon>
        <taxon>Natranaerobiales</taxon>
        <taxon>Natranaerobiaceae</taxon>
        <taxon>Natranaerobius</taxon>
    </lineage>
</organism>
<keyword evidence="5 7" id="KW-1133">Transmembrane helix</keyword>
<dbReference type="KEGG" id="nth:Nther_0348"/>
<dbReference type="HOGENOM" id="CLU_033863_9_1_9"/>
<dbReference type="SUPFAM" id="SSF103481">
    <property type="entry name" value="Multidrug resistance efflux transporter EmrE"/>
    <property type="match status" value="2"/>
</dbReference>
<feature type="domain" description="EamA" evidence="8">
    <location>
        <begin position="11"/>
        <end position="146"/>
    </location>
</feature>
<comment type="subcellular location">
    <subcellularLocation>
        <location evidence="1">Cell membrane</location>
        <topology evidence="1">Multi-pass membrane protein</topology>
    </subcellularLocation>
</comment>
<evidence type="ECO:0000259" key="8">
    <source>
        <dbReference type="Pfam" id="PF00892"/>
    </source>
</evidence>
<feature type="transmembrane region" description="Helical" evidence="7">
    <location>
        <begin position="188"/>
        <end position="206"/>
    </location>
</feature>
<evidence type="ECO:0000256" key="5">
    <source>
        <dbReference type="ARBA" id="ARBA00022989"/>
    </source>
</evidence>
<feature type="transmembrane region" description="Helical" evidence="7">
    <location>
        <begin position="218"/>
        <end position="239"/>
    </location>
</feature>
<dbReference type="InterPro" id="IPR037185">
    <property type="entry name" value="EmrE-like"/>
</dbReference>
<keyword evidence="10" id="KW-1185">Reference proteome</keyword>
<keyword evidence="3" id="KW-1003">Cell membrane</keyword>
<feature type="transmembrane region" description="Helical" evidence="7">
    <location>
        <begin position="40"/>
        <end position="61"/>
    </location>
</feature>
<dbReference type="FunCoup" id="B2A5B1">
    <property type="interactions" value="3"/>
</dbReference>
<sequence>MRPIELTSDKIGYVLVFLGASMWGTTGTIGNPIFETNLDTMQIVSAQTSIAASTLIVYLFITKPGLLKIKFSHIPFFIMFGLITQVIYAYSYFNAIRYIGTTGAVILSFTAPIFVCLYSRCFLDEKLTKEKILGLTFSIIGCFLTVGGFNIDQYDITPLGIAFGLMTGLSFASYTVMGKIALSDYSSLTVTTYSLFFGAITLSVFYPPVGGYLSDFDTTLWLSILGLGLIPTVLAFIFYTNGLDKIESSKASIISTAEVISATILAYLVLGEEFTPLRVIGIFMVIIGVIVTRTSSTSSLKELVSKPTR</sequence>
<keyword evidence="4 7" id="KW-0812">Transmembrane</keyword>
<dbReference type="PANTHER" id="PTHR32322">
    <property type="entry name" value="INNER MEMBRANE TRANSPORTER"/>
    <property type="match status" value="1"/>
</dbReference>
<protein>
    <recommendedName>
        <fullName evidence="8">EamA domain-containing protein</fullName>
    </recommendedName>
</protein>
<proteinExistence type="inferred from homology"/>
<keyword evidence="6 7" id="KW-0472">Membrane</keyword>
<evidence type="ECO:0000256" key="2">
    <source>
        <dbReference type="ARBA" id="ARBA00007362"/>
    </source>
</evidence>
<reference evidence="9 10" key="2">
    <citation type="journal article" date="2011" name="J. Bacteriol.">
        <title>Complete genome sequence of the anaerobic, halophilic alkalithermophile Natranaerobius thermophilus JW/NM-WN-LF.</title>
        <authorList>
            <person name="Zhao B."/>
            <person name="Mesbah N.M."/>
            <person name="Dalin E."/>
            <person name="Goodwin L."/>
            <person name="Nolan M."/>
            <person name="Pitluck S."/>
            <person name="Chertkov O."/>
            <person name="Brettin T.S."/>
            <person name="Han J."/>
            <person name="Larimer F.W."/>
            <person name="Land M.L."/>
            <person name="Hauser L."/>
            <person name="Kyrpides N."/>
            <person name="Wiegel J."/>
        </authorList>
    </citation>
    <scope>NUCLEOTIDE SEQUENCE [LARGE SCALE GENOMIC DNA]</scope>
    <source>
        <strain evidence="10">ATCC BAA-1301 / DSM 18059 / JW/NM-WN-LF</strain>
    </source>
</reference>
<evidence type="ECO:0000256" key="1">
    <source>
        <dbReference type="ARBA" id="ARBA00004651"/>
    </source>
</evidence>
<dbReference type="PANTHER" id="PTHR32322:SF18">
    <property type="entry name" value="S-ADENOSYLMETHIONINE_S-ADENOSYLHOMOCYSTEINE TRANSPORTER"/>
    <property type="match status" value="1"/>
</dbReference>
<feature type="transmembrane region" description="Helical" evidence="7">
    <location>
        <begin position="157"/>
        <end position="176"/>
    </location>
</feature>
<evidence type="ECO:0000256" key="4">
    <source>
        <dbReference type="ARBA" id="ARBA00022692"/>
    </source>
</evidence>
<reference evidence="9 10" key="1">
    <citation type="submission" date="2008-04" db="EMBL/GenBank/DDBJ databases">
        <title>Complete sequence of chromosome of Natranaerobius thermophilus JW/NM-WN-LF.</title>
        <authorList>
            <consortium name="US DOE Joint Genome Institute"/>
            <person name="Copeland A."/>
            <person name="Lucas S."/>
            <person name="Lapidus A."/>
            <person name="Glavina del Rio T."/>
            <person name="Dalin E."/>
            <person name="Tice H."/>
            <person name="Bruce D."/>
            <person name="Goodwin L."/>
            <person name="Pitluck S."/>
            <person name="Chertkov O."/>
            <person name="Brettin T."/>
            <person name="Detter J.C."/>
            <person name="Han C."/>
            <person name="Kuske C.R."/>
            <person name="Schmutz J."/>
            <person name="Larimer F."/>
            <person name="Land M."/>
            <person name="Hauser L."/>
            <person name="Kyrpides N."/>
            <person name="Lykidis A."/>
            <person name="Mesbah N.M."/>
            <person name="Wiegel J."/>
        </authorList>
    </citation>
    <scope>NUCLEOTIDE SEQUENCE [LARGE SCALE GENOMIC DNA]</scope>
    <source>
        <strain evidence="10">ATCC BAA-1301 / DSM 18059 / JW/NM-WN-LF</strain>
    </source>
</reference>
<evidence type="ECO:0000313" key="10">
    <source>
        <dbReference type="Proteomes" id="UP000001683"/>
    </source>
</evidence>
<feature type="transmembrane region" description="Helical" evidence="7">
    <location>
        <begin position="12"/>
        <end position="34"/>
    </location>
</feature>
<dbReference type="OrthoDB" id="6707571at2"/>
<dbReference type="eggNOG" id="COG0697">
    <property type="taxonomic scope" value="Bacteria"/>
</dbReference>
<evidence type="ECO:0000256" key="3">
    <source>
        <dbReference type="ARBA" id="ARBA00022475"/>
    </source>
</evidence>